<name>A0A9X3CYX4_9FLAO</name>
<proteinExistence type="predicted"/>
<keyword evidence="3" id="KW-1185">Reference proteome</keyword>
<evidence type="ECO:0000313" key="2">
    <source>
        <dbReference type="EMBL" id="MCX2839189.1"/>
    </source>
</evidence>
<dbReference type="EMBL" id="JAPJDA010000023">
    <property type="protein sequence ID" value="MCX2839189.1"/>
    <property type="molecule type" value="Genomic_DNA"/>
</dbReference>
<evidence type="ECO:0000313" key="3">
    <source>
        <dbReference type="Proteomes" id="UP001148482"/>
    </source>
</evidence>
<reference evidence="2" key="1">
    <citation type="submission" date="2022-11" db="EMBL/GenBank/DDBJ databases">
        <title>Salinimicrobium profundisediminis sp. nov., isolated from deep-sea sediment of the Mariana Trench.</title>
        <authorList>
            <person name="Fu H."/>
        </authorList>
    </citation>
    <scope>NUCLEOTIDE SEQUENCE</scope>
    <source>
        <strain evidence="2">MT39</strain>
    </source>
</reference>
<dbReference type="RefSeq" id="WP_266070522.1">
    <property type="nucleotide sequence ID" value="NZ_JAPJDA010000023.1"/>
</dbReference>
<keyword evidence="1" id="KW-0472">Membrane</keyword>
<sequence>MDLITALIALEIIASKFLLSYISSYRPARPYEENNPLLRLVFKKLNMHDDEWVSFFFTVLLTGICLYLLSSVYTAPAFAAMFVLAGFYTTALNLGAAHSSYFQRNNFITRRLLR</sequence>
<keyword evidence="1" id="KW-0812">Transmembrane</keyword>
<feature type="transmembrane region" description="Helical" evidence="1">
    <location>
        <begin position="75"/>
        <end position="96"/>
    </location>
</feature>
<comment type="caution">
    <text evidence="2">The sequence shown here is derived from an EMBL/GenBank/DDBJ whole genome shotgun (WGS) entry which is preliminary data.</text>
</comment>
<feature type="transmembrane region" description="Helical" evidence="1">
    <location>
        <begin position="52"/>
        <end position="69"/>
    </location>
</feature>
<dbReference type="Proteomes" id="UP001148482">
    <property type="component" value="Unassembled WGS sequence"/>
</dbReference>
<protein>
    <submittedName>
        <fullName evidence="2">Uncharacterized protein</fullName>
    </submittedName>
</protein>
<keyword evidence="1" id="KW-1133">Transmembrane helix</keyword>
<organism evidence="2 3">
    <name type="scientific">Salinimicrobium profundisediminis</name>
    <dbReference type="NCBI Taxonomy" id="2994553"/>
    <lineage>
        <taxon>Bacteria</taxon>
        <taxon>Pseudomonadati</taxon>
        <taxon>Bacteroidota</taxon>
        <taxon>Flavobacteriia</taxon>
        <taxon>Flavobacteriales</taxon>
        <taxon>Flavobacteriaceae</taxon>
        <taxon>Salinimicrobium</taxon>
    </lineage>
</organism>
<gene>
    <name evidence="2" type="ORF">OQ279_13630</name>
</gene>
<evidence type="ECO:0000256" key="1">
    <source>
        <dbReference type="SAM" id="Phobius"/>
    </source>
</evidence>
<dbReference type="AlphaFoldDB" id="A0A9X3CYX4"/>
<accession>A0A9X3CYX4</accession>